<dbReference type="EMBL" id="AP022853">
    <property type="protein sequence ID" value="BCB28253.1"/>
    <property type="molecule type" value="Genomic_DNA"/>
</dbReference>
<dbReference type="KEGG" id="slac:SKTS_31390"/>
<evidence type="ECO:0000313" key="1">
    <source>
        <dbReference type="EMBL" id="BCB28253.1"/>
    </source>
</evidence>
<organism evidence="1 2">
    <name type="scientific">Sulfurimicrobium lacus</name>
    <dbReference type="NCBI Taxonomy" id="2715678"/>
    <lineage>
        <taxon>Bacteria</taxon>
        <taxon>Pseudomonadati</taxon>
        <taxon>Pseudomonadota</taxon>
        <taxon>Betaproteobacteria</taxon>
        <taxon>Nitrosomonadales</taxon>
        <taxon>Sulfuricellaceae</taxon>
        <taxon>Sulfurimicrobium</taxon>
    </lineage>
</organism>
<accession>A0A6F8VEK9</accession>
<dbReference type="AlphaFoldDB" id="A0A6F8VEK9"/>
<dbReference type="RefSeq" id="WP_173067316.1">
    <property type="nucleotide sequence ID" value="NZ_AP022853.1"/>
</dbReference>
<sequence>MSLQTQIHSLVIRVADEFKTVYSKIGNLSSLSTTDKSTLVAAINELKAAIAAVAVIDDLAPGSTTTTFSASKIVTLLDDLRAQILGGADAAYDTLLELQQALQNDQTGIAALTAAIDKRVRFDAAQTLTAPEQLQARTNIGAVASADIGDTSTDFVAIFEAQLIA</sequence>
<proteinExistence type="predicted"/>
<keyword evidence="2" id="KW-1185">Reference proteome</keyword>
<dbReference type="Proteomes" id="UP000502260">
    <property type="component" value="Chromosome"/>
</dbReference>
<evidence type="ECO:0000313" key="2">
    <source>
        <dbReference type="Proteomes" id="UP000502260"/>
    </source>
</evidence>
<gene>
    <name evidence="1" type="ORF">SKTS_31390</name>
</gene>
<name>A0A6F8VEK9_9PROT</name>
<reference evidence="2" key="1">
    <citation type="submission" date="2020-03" db="EMBL/GenBank/DDBJ databases">
        <title>Complete genome sequence of sulfur-oxidizing bacterium skT11.</title>
        <authorList>
            <person name="Kanda M."/>
            <person name="Kojima H."/>
            <person name="Fukui M."/>
        </authorList>
    </citation>
    <scope>NUCLEOTIDE SEQUENCE [LARGE SCALE GENOMIC DNA]</scope>
    <source>
        <strain evidence="2">skT11</strain>
    </source>
</reference>
<protein>
    <submittedName>
        <fullName evidence="1">Uncharacterized protein</fullName>
    </submittedName>
</protein>